<dbReference type="Proteomes" id="UP000271162">
    <property type="component" value="Unassembled WGS sequence"/>
</dbReference>
<gene>
    <name evidence="2" type="ORF">NBR_LOCUS17928</name>
</gene>
<dbReference type="WBParaSite" id="NBR_0001792701-mRNA-1">
    <property type="protein sequence ID" value="NBR_0001792701-mRNA-1"/>
    <property type="gene ID" value="NBR_0001792701"/>
</dbReference>
<feature type="region of interest" description="Disordered" evidence="1">
    <location>
        <begin position="1"/>
        <end position="27"/>
    </location>
</feature>
<evidence type="ECO:0000313" key="3">
    <source>
        <dbReference type="Proteomes" id="UP000271162"/>
    </source>
</evidence>
<evidence type="ECO:0000313" key="4">
    <source>
        <dbReference type="WBParaSite" id="NBR_0001792701-mRNA-1"/>
    </source>
</evidence>
<dbReference type="AlphaFoldDB" id="A0A0N4YLE3"/>
<accession>A0A0N4YLE3</accession>
<keyword evidence="3" id="KW-1185">Reference proteome</keyword>
<reference evidence="4" key="1">
    <citation type="submission" date="2017-02" db="UniProtKB">
        <authorList>
            <consortium name="WormBaseParasite"/>
        </authorList>
    </citation>
    <scope>IDENTIFICATION</scope>
</reference>
<evidence type="ECO:0000256" key="1">
    <source>
        <dbReference type="SAM" id="MobiDB-lite"/>
    </source>
</evidence>
<protein>
    <submittedName>
        <fullName evidence="4">RNA-directed RNA polymerase</fullName>
    </submittedName>
</protein>
<feature type="compositionally biased region" description="Basic and acidic residues" evidence="1">
    <location>
        <begin position="10"/>
        <end position="27"/>
    </location>
</feature>
<organism evidence="4">
    <name type="scientific">Nippostrongylus brasiliensis</name>
    <name type="common">Rat hookworm</name>
    <dbReference type="NCBI Taxonomy" id="27835"/>
    <lineage>
        <taxon>Eukaryota</taxon>
        <taxon>Metazoa</taxon>
        <taxon>Ecdysozoa</taxon>
        <taxon>Nematoda</taxon>
        <taxon>Chromadorea</taxon>
        <taxon>Rhabditida</taxon>
        <taxon>Rhabditina</taxon>
        <taxon>Rhabditomorpha</taxon>
        <taxon>Strongyloidea</taxon>
        <taxon>Heligmosomidae</taxon>
        <taxon>Nippostrongylus</taxon>
    </lineage>
</organism>
<proteinExistence type="predicted"/>
<dbReference type="EMBL" id="UYSL01023065">
    <property type="protein sequence ID" value="VDL81648.1"/>
    <property type="molecule type" value="Genomic_DNA"/>
</dbReference>
<reference evidence="2 3" key="2">
    <citation type="submission" date="2018-11" db="EMBL/GenBank/DDBJ databases">
        <authorList>
            <consortium name="Pathogen Informatics"/>
        </authorList>
    </citation>
    <scope>NUCLEOTIDE SEQUENCE [LARGE SCALE GENOMIC DNA]</scope>
</reference>
<sequence length="596" mass="66827">MRQGHLSYADSDHADRPTSARRDARWHVSEASPDNRIARFVDLINRVVGKMTLEHAVSQIGKIDAVAALKVSSTGWIIASSGLSWTHWCGLDCRDANLAAIVGQMKAAVSGGTEIPRVSAHTPESATTLSELGVLDMGRVDYSAVPWWLVSYTVEKCRAEISGEIRVGDDFGTTSVSGQKTGPMYGYKITRIPEWQSLMRATSILGPVDTKTLTVASSVEHESVLRQARPGWSVLANATAAVSNLEKQRPILPADCIKDMFELTGMNFVGMRRLRYGLKYGLRNVLVSCMLAARKKTDVPSACYHVLNWLSKTIEREKSPILKQGLLFVGLERCAPPALYRKEDLIADAREWVSGDKIWGSLNKEWILSEMAAIEREWRLRRKRIPNVSFEQYCEDPFRWATSGGAPAVDWGGERLRTKWSWALFSKHMGIPISVRAREYKNVAHVALKEESKKTRLVITTPMRSYLRQCYALYRAGTCHALKSPISTPAILAQNMDKTFRQYVGNHFFGALLTLLYVGDMLDIRDHPCILSLPRSIADDENVATQQCFLGALDFLLQSYLWVYFGLPHISDPASDHVIKRGNRRIQRCSFSDFPS</sequence>
<evidence type="ECO:0000313" key="2">
    <source>
        <dbReference type="EMBL" id="VDL81648.1"/>
    </source>
</evidence>
<name>A0A0N4YLE3_NIPBR</name>